<feature type="transmembrane region" description="Helical" evidence="2">
    <location>
        <begin position="478"/>
        <end position="500"/>
    </location>
</feature>
<dbReference type="InterPro" id="IPR053018">
    <property type="entry name" value="Elsinochrome_Biosynth-Asso"/>
</dbReference>
<keyword evidence="2" id="KW-1133">Transmembrane helix</keyword>
<proteinExistence type="predicted"/>
<feature type="transmembrane region" description="Helical" evidence="2">
    <location>
        <begin position="26"/>
        <end position="48"/>
    </location>
</feature>
<feature type="transmembrane region" description="Helical" evidence="2">
    <location>
        <begin position="297"/>
        <end position="317"/>
    </location>
</feature>
<name>A0AB34KAS4_9PEZI</name>
<reference evidence="3 4" key="1">
    <citation type="journal article" date="2020" name="Microbiol. Resour. Announc.">
        <title>Draft Genome Sequence of a Cladosporium Species Isolated from the Mesophotic Ascidian Didemnum maculosum.</title>
        <authorList>
            <person name="Gioti A."/>
            <person name="Siaperas R."/>
            <person name="Nikolaivits E."/>
            <person name="Le Goff G."/>
            <person name="Ouazzani J."/>
            <person name="Kotoulas G."/>
            <person name="Topakas E."/>
        </authorList>
    </citation>
    <scope>NUCLEOTIDE SEQUENCE [LARGE SCALE GENOMIC DNA]</scope>
    <source>
        <strain evidence="3 4">TM138-S3</strain>
    </source>
</reference>
<organism evidence="3 4">
    <name type="scientific">Cladosporium halotolerans</name>
    <dbReference type="NCBI Taxonomy" id="1052096"/>
    <lineage>
        <taxon>Eukaryota</taxon>
        <taxon>Fungi</taxon>
        <taxon>Dikarya</taxon>
        <taxon>Ascomycota</taxon>
        <taxon>Pezizomycotina</taxon>
        <taxon>Dothideomycetes</taxon>
        <taxon>Dothideomycetidae</taxon>
        <taxon>Cladosporiales</taxon>
        <taxon>Cladosporiaceae</taxon>
        <taxon>Cladosporium</taxon>
    </lineage>
</organism>
<dbReference type="Proteomes" id="UP000803884">
    <property type="component" value="Unassembled WGS sequence"/>
</dbReference>
<accession>A0AB34KAS4</accession>
<feature type="region of interest" description="Disordered" evidence="1">
    <location>
        <begin position="369"/>
        <end position="401"/>
    </location>
</feature>
<feature type="transmembrane region" description="Helical" evidence="2">
    <location>
        <begin position="85"/>
        <end position="107"/>
    </location>
</feature>
<evidence type="ECO:0000313" key="4">
    <source>
        <dbReference type="Proteomes" id="UP000803884"/>
    </source>
</evidence>
<dbReference type="EMBL" id="JAAQHG020000091">
    <property type="protein sequence ID" value="KAL1581954.1"/>
    <property type="molecule type" value="Genomic_DNA"/>
</dbReference>
<keyword evidence="2" id="KW-0812">Transmembrane</keyword>
<evidence type="ECO:0000256" key="1">
    <source>
        <dbReference type="SAM" id="MobiDB-lite"/>
    </source>
</evidence>
<protein>
    <submittedName>
        <fullName evidence="3">Uncharacterized protein</fullName>
    </submittedName>
</protein>
<feature type="compositionally biased region" description="Basic and acidic residues" evidence="1">
    <location>
        <begin position="373"/>
        <end position="384"/>
    </location>
</feature>
<sequence>MVTDEECRSLLHAGSIIKPNPDISGIGVMLAFLISAYVSFTAVLGAYISGMVEPELLASVDSRIMRIRSRVEKHPRIHRVLRQTVLAFSDQQIVTGIAIMIAGFVGLHKGDISVYHYQIVLYLAWLSSSVHLSALTLLRPYLNAHPGVKAWRLTGMLVLFLMLVIGLVPTVSYDWGIVSYSGTGSISVGKDQPTGWGMPAVCFWGKAYGDGVNNDAPIGYILLVVSYLWKVGDLFAFTRSLYGSGVRRPLERMIASALSKPARRYVQTRRRRWLWQFRMLLVPTVPLIAFLELLASFSASLWISVLGLVFGTVQVVVPRNQNYEQIASQEDEWGFGQLVPLVLLIQPLGAISEHLYTGRRMNANAQANGDALGENRTDARDEPQVRSQPGESKGPTTEARTAASERLKVLIEILGRTERRQTLHEIGADAQRSLSDVLLSSRLLTVLVILLHLTLLFGTVLILFLDVISIGILRGQNWQFALLAIAFYVAASWGTMLLFAPFSRLGRGIAEHREVFHEEGRERS</sequence>
<feature type="transmembrane region" description="Helical" evidence="2">
    <location>
        <begin position="150"/>
        <end position="171"/>
    </location>
</feature>
<evidence type="ECO:0000256" key="2">
    <source>
        <dbReference type="SAM" id="Phobius"/>
    </source>
</evidence>
<dbReference type="PANTHER" id="PTHR37577">
    <property type="entry name" value="INTEGRAL MEMBRANE PROTEIN"/>
    <property type="match status" value="1"/>
</dbReference>
<keyword evidence="4" id="KW-1185">Reference proteome</keyword>
<feature type="compositionally biased region" description="Polar residues" evidence="1">
    <location>
        <begin position="385"/>
        <end position="399"/>
    </location>
</feature>
<feature type="transmembrane region" description="Helical" evidence="2">
    <location>
        <begin position="218"/>
        <end position="238"/>
    </location>
</feature>
<feature type="transmembrane region" description="Helical" evidence="2">
    <location>
        <begin position="119"/>
        <end position="138"/>
    </location>
</feature>
<feature type="transmembrane region" description="Helical" evidence="2">
    <location>
        <begin position="273"/>
        <end position="291"/>
    </location>
</feature>
<evidence type="ECO:0000313" key="3">
    <source>
        <dbReference type="EMBL" id="KAL1581954.1"/>
    </source>
</evidence>
<dbReference type="AlphaFoldDB" id="A0AB34KAS4"/>
<keyword evidence="2" id="KW-0472">Membrane</keyword>
<dbReference type="RefSeq" id="XP_069225061.1">
    <property type="nucleotide sequence ID" value="XM_069377807.1"/>
</dbReference>
<gene>
    <name evidence="3" type="ORF">WHR41_09203</name>
</gene>
<dbReference type="GeneID" id="96010645"/>
<feature type="transmembrane region" description="Helical" evidence="2">
    <location>
        <begin position="443"/>
        <end position="472"/>
    </location>
</feature>
<dbReference type="PANTHER" id="PTHR37577:SF1">
    <property type="entry name" value="INTEGRAL MEMBRANE PROTEIN"/>
    <property type="match status" value="1"/>
</dbReference>
<comment type="caution">
    <text evidence="3">The sequence shown here is derived from an EMBL/GenBank/DDBJ whole genome shotgun (WGS) entry which is preliminary data.</text>
</comment>